<sequence>MDNPSSQQPHFWQVSKDNQGYTELCNALYERELLRLSQLPAEQLVNLAGRLASLTFYIRRAASNILKQQAELQLDSQNGSWYSLQAKRCPARKQQADPIDVFYQKHAKPGLVVPIYIMHLNQEHILLDTIDEVDQAGLRLHCNQHGWFALSGTPLQADNSEKFLLKPTKTIMTAACCGHQWLKEDRTTPRLLSLRELLLTSRLNWRNFAKPLPALQP</sequence>
<evidence type="ECO:0000313" key="2">
    <source>
        <dbReference type="Proteomes" id="UP000242258"/>
    </source>
</evidence>
<accession>A0A1E7Q8P2</accession>
<organism evidence="1 2">
    <name type="scientific">Rheinheimera salexigens</name>
    <dbReference type="NCBI Taxonomy" id="1628148"/>
    <lineage>
        <taxon>Bacteria</taxon>
        <taxon>Pseudomonadati</taxon>
        <taxon>Pseudomonadota</taxon>
        <taxon>Gammaproteobacteria</taxon>
        <taxon>Chromatiales</taxon>
        <taxon>Chromatiaceae</taxon>
        <taxon>Rheinheimera</taxon>
    </lineage>
</organism>
<comment type="caution">
    <text evidence="1">The sequence shown here is derived from an EMBL/GenBank/DDBJ whole genome shotgun (WGS) entry which is preliminary data.</text>
</comment>
<protein>
    <submittedName>
        <fullName evidence="1">Uncharacterized protein</fullName>
    </submittedName>
</protein>
<reference evidence="2" key="1">
    <citation type="submission" date="2016-09" db="EMBL/GenBank/DDBJ databases">
        <authorList>
            <person name="Wan X."/>
            <person name="Hou S."/>
        </authorList>
    </citation>
    <scope>NUCLEOTIDE SEQUENCE [LARGE SCALE GENOMIC DNA]</scope>
    <source>
        <strain evidence="2">KH87</strain>
    </source>
</reference>
<dbReference type="OrthoDB" id="6321522at2"/>
<dbReference type="RefSeq" id="WP_070050070.1">
    <property type="nucleotide sequence ID" value="NZ_CBCSDO010000002.1"/>
</dbReference>
<evidence type="ECO:0000313" key="1">
    <source>
        <dbReference type="EMBL" id="OEY70516.1"/>
    </source>
</evidence>
<name>A0A1E7Q8P2_9GAMM</name>
<dbReference type="STRING" id="1628148.BI198_13795"/>
<proteinExistence type="predicted"/>
<gene>
    <name evidence="1" type="ORF">BI198_13795</name>
</gene>
<keyword evidence="2" id="KW-1185">Reference proteome</keyword>
<dbReference type="AlphaFoldDB" id="A0A1E7Q8P2"/>
<dbReference type="Proteomes" id="UP000242258">
    <property type="component" value="Unassembled WGS sequence"/>
</dbReference>
<dbReference type="EMBL" id="MKEK01000001">
    <property type="protein sequence ID" value="OEY70516.1"/>
    <property type="molecule type" value="Genomic_DNA"/>
</dbReference>